<reference evidence="2" key="1">
    <citation type="submission" date="2023-10" db="EMBL/GenBank/DDBJ databases">
        <authorList>
            <person name="Chen Y."/>
            <person name="Shah S."/>
            <person name="Dougan E. K."/>
            <person name="Thang M."/>
            <person name="Chan C."/>
        </authorList>
    </citation>
    <scope>NUCLEOTIDE SEQUENCE [LARGE SCALE GENOMIC DNA]</scope>
</reference>
<dbReference type="EMBL" id="CAUYUJ010020486">
    <property type="protein sequence ID" value="CAK0898521.1"/>
    <property type="molecule type" value="Genomic_DNA"/>
</dbReference>
<feature type="non-terminal residue" evidence="2">
    <location>
        <position position="239"/>
    </location>
</feature>
<name>A0ABN9XFR5_9DINO</name>
<evidence type="ECO:0000313" key="2">
    <source>
        <dbReference type="EMBL" id="CAK0898521.1"/>
    </source>
</evidence>
<feature type="region of interest" description="Disordered" evidence="1">
    <location>
        <begin position="157"/>
        <end position="189"/>
    </location>
</feature>
<keyword evidence="3" id="KW-1185">Reference proteome</keyword>
<evidence type="ECO:0000313" key="3">
    <source>
        <dbReference type="Proteomes" id="UP001189429"/>
    </source>
</evidence>
<sequence length="239" mass="25050">MLRGQTPPRATGETEKKKTRIKQITELLKTLQGSTVGADQTYAKTLSAEKDKLEAKKLSEDREGVGCQTATLEAKRDTLKPTASDAEAEVVRLENEFAKIAPTRAPPEAKGQPTLHDLLPAAELSVQQLGATAAGAGLDQTVLQELQGDSTTLAGALGRLREAAGPPPAAEASAAAPRPAAASEDSAAAQVDDIAIDYDNLTAEEMQAMFASIGNAPPPEAERLEDSLATLRGKAEKTR</sequence>
<proteinExistence type="predicted"/>
<protein>
    <recommendedName>
        <fullName evidence="4">Scaffolding protein</fullName>
    </recommendedName>
</protein>
<feature type="compositionally biased region" description="Low complexity" evidence="1">
    <location>
        <begin position="170"/>
        <end position="189"/>
    </location>
</feature>
<feature type="region of interest" description="Disordered" evidence="1">
    <location>
        <begin position="209"/>
        <end position="239"/>
    </location>
</feature>
<evidence type="ECO:0008006" key="4">
    <source>
        <dbReference type="Google" id="ProtNLM"/>
    </source>
</evidence>
<organism evidence="2 3">
    <name type="scientific">Prorocentrum cordatum</name>
    <dbReference type="NCBI Taxonomy" id="2364126"/>
    <lineage>
        <taxon>Eukaryota</taxon>
        <taxon>Sar</taxon>
        <taxon>Alveolata</taxon>
        <taxon>Dinophyceae</taxon>
        <taxon>Prorocentrales</taxon>
        <taxon>Prorocentraceae</taxon>
        <taxon>Prorocentrum</taxon>
    </lineage>
</organism>
<evidence type="ECO:0000256" key="1">
    <source>
        <dbReference type="SAM" id="MobiDB-lite"/>
    </source>
</evidence>
<accession>A0ABN9XFR5</accession>
<comment type="caution">
    <text evidence="2">The sequence shown here is derived from an EMBL/GenBank/DDBJ whole genome shotgun (WGS) entry which is preliminary data.</text>
</comment>
<gene>
    <name evidence="2" type="ORF">PCOR1329_LOCUS76354</name>
</gene>
<dbReference type="Proteomes" id="UP001189429">
    <property type="component" value="Unassembled WGS sequence"/>
</dbReference>